<dbReference type="Pfam" id="PF02536">
    <property type="entry name" value="mTERF"/>
    <property type="match status" value="1"/>
</dbReference>
<feature type="region of interest" description="Disordered" evidence="3">
    <location>
        <begin position="298"/>
        <end position="322"/>
    </location>
</feature>
<reference evidence="4 5" key="1">
    <citation type="submission" date="2020-10" db="EMBL/GenBank/DDBJ databases">
        <title>Chromosome-scale genome assembly of the Allis shad, Alosa alosa.</title>
        <authorList>
            <person name="Margot Z."/>
            <person name="Christophe K."/>
            <person name="Cabau C."/>
            <person name="Louis A."/>
            <person name="Berthelot C."/>
            <person name="Parey E."/>
            <person name="Roest Crollius H."/>
            <person name="Montfort J."/>
            <person name="Robinson-Rechavi M."/>
            <person name="Bucao C."/>
            <person name="Bouchez O."/>
            <person name="Gislard M."/>
            <person name="Lluch J."/>
            <person name="Milhes M."/>
            <person name="Lampietro C."/>
            <person name="Lopez Roques C."/>
            <person name="Donnadieu C."/>
            <person name="Braasch I."/>
            <person name="Desvignes T."/>
            <person name="Postlethwait J."/>
            <person name="Bobe J."/>
            <person name="Guiguen Y."/>
        </authorList>
    </citation>
    <scope>NUCLEOTIDE SEQUENCE [LARGE SCALE GENOMIC DNA]</scope>
    <source>
        <strain evidence="4">M-15738</strain>
        <tissue evidence="4">Blood</tissue>
    </source>
</reference>
<dbReference type="Proteomes" id="UP000823561">
    <property type="component" value="Chromosome 1"/>
</dbReference>
<gene>
    <name evidence="4" type="ORF">AALO_G00010230</name>
</gene>
<protein>
    <recommendedName>
        <fullName evidence="6">Mitochondrial transcription termination factor 4</fullName>
    </recommendedName>
</protein>
<comment type="similarity">
    <text evidence="1">Belongs to the mTERF family.</text>
</comment>
<evidence type="ECO:0000313" key="4">
    <source>
        <dbReference type="EMBL" id="KAG5286032.1"/>
    </source>
</evidence>
<dbReference type="EMBL" id="JADWDJ010000001">
    <property type="protein sequence ID" value="KAG5286032.1"/>
    <property type="molecule type" value="Genomic_DNA"/>
</dbReference>
<sequence length="338" mass="38766">MIRTCEHQVVRWSLRLSPGFALKSALVEQNARQLAYACRMCSHTQESQTSRASAQRHGSELSLRTLLDMGFTETQADQVYEGATKILGRKSVTHDTSTITALLALGLNASSIVKIFDKCPALYTEKGAVVQQRIQNLWKLGLVEGSIQRVISYHPHILTIPAKRVNAAVQFIRTKCLFTAQQMREILRDSPEVAEEDLNELEHKFQYAYFRMGVKQAEMVKAKLFKVSMEELRCRHCFLERRGFYQTPDKKGQTLIINPKLKDILSATEDIYLSQFAKATKEELDVFRKLVAREDEEKGNTLEHWDIEEDEEEAEEDLTDFKRGSMGQLGYVKTKRKK</sequence>
<evidence type="ECO:0000313" key="5">
    <source>
        <dbReference type="Proteomes" id="UP000823561"/>
    </source>
</evidence>
<dbReference type="Gene3D" id="1.25.70.10">
    <property type="entry name" value="Transcription termination factor 3, mitochondrial"/>
    <property type="match status" value="1"/>
</dbReference>
<keyword evidence="2" id="KW-0809">Transit peptide</keyword>
<proteinExistence type="inferred from homology"/>
<organism evidence="4 5">
    <name type="scientific">Alosa alosa</name>
    <name type="common">allis shad</name>
    <dbReference type="NCBI Taxonomy" id="278164"/>
    <lineage>
        <taxon>Eukaryota</taxon>
        <taxon>Metazoa</taxon>
        <taxon>Chordata</taxon>
        <taxon>Craniata</taxon>
        <taxon>Vertebrata</taxon>
        <taxon>Euteleostomi</taxon>
        <taxon>Actinopterygii</taxon>
        <taxon>Neopterygii</taxon>
        <taxon>Teleostei</taxon>
        <taxon>Clupei</taxon>
        <taxon>Clupeiformes</taxon>
        <taxon>Clupeoidei</taxon>
        <taxon>Clupeidae</taxon>
        <taxon>Alosa</taxon>
    </lineage>
</organism>
<dbReference type="InterPro" id="IPR038538">
    <property type="entry name" value="MTERF_sf"/>
</dbReference>
<comment type="caution">
    <text evidence="4">The sequence shown here is derived from an EMBL/GenBank/DDBJ whole genome shotgun (WGS) entry which is preliminary data.</text>
</comment>
<dbReference type="GO" id="GO:0003676">
    <property type="term" value="F:nucleic acid binding"/>
    <property type="evidence" value="ECO:0007669"/>
    <property type="project" value="InterPro"/>
</dbReference>
<evidence type="ECO:0008006" key="6">
    <source>
        <dbReference type="Google" id="ProtNLM"/>
    </source>
</evidence>
<accession>A0AAV6HJF7</accession>
<dbReference type="InterPro" id="IPR003690">
    <property type="entry name" value="MTERF"/>
</dbReference>
<dbReference type="AlphaFoldDB" id="A0AAV6HJF7"/>
<feature type="compositionally biased region" description="Acidic residues" evidence="3">
    <location>
        <begin position="306"/>
        <end position="318"/>
    </location>
</feature>
<evidence type="ECO:0000256" key="2">
    <source>
        <dbReference type="ARBA" id="ARBA00022946"/>
    </source>
</evidence>
<evidence type="ECO:0000256" key="3">
    <source>
        <dbReference type="SAM" id="MobiDB-lite"/>
    </source>
</evidence>
<evidence type="ECO:0000256" key="1">
    <source>
        <dbReference type="ARBA" id="ARBA00007692"/>
    </source>
</evidence>
<name>A0AAV6HJF7_9TELE</name>
<keyword evidence="5" id="KW-1185">Reference proteome</keyword>